<dbReference type="GO" id="GO:0015818">
    <property type="term" value="P:isoleucine transport"/>
    <property type="evidence" value="ECO:0007669"/>
    <property type="project" value="TreeGrafter"/>
</dbReference>
<evidence type="ECO:0000256" key="4">
    <source>
        <dbReference type="ARBA" id="ARBA00022475"/>
    </source>
</evidence>
<reference evidence="10 11" key="1">
    <citation type="submission" date="2023-06" db="EMBL/GenBank/DDBJ databases">
        <title>Sporosarcina sp. nov., isolated from Korean traditional fermented seafood 'Jeotgal'.</title>
        <authorList>
            <person name="Yang A.I."/>
            <person name="Shin N.-R."/>
        </authorList>
    </citation>
    <scope>NUCLEOTIDE SEQUENCE [LARGE SCALE GENOMIC DNA]</scope>
    <source>
        <strain evidence="10 11">KCTC43456</strain>
    </source>
</reference>
<feature type="transmembrane region" description="Helical" evidence="9">
    <location>
        <begin position="202"/>
        <end position="220"/>
    </location>
</feature>
<evidence type="ECO:0000256" key="7">
    <source>
        <dbReference type="ARBA" id="ARBA00022989"/>
    </source>
</evidence>
<dbReference type="EMBL" id="JAUBDJ010000004">
    <property type="protein sequence ID" value="MDW0117123.1"/>
    <property type="molecule type" value="Genomic_DNA"/>
</dbReference>
<keyword evidence="8 9" id="KW-0472">Membrane</keyword>
<dbReference type="AlphaFoldDB" id="A0AAW9ADB9"/>
<gene>
    <name evidence="10" type="primary">brnQ</name>
    <name evidence="10" type="ORF">QTL97_09260</name>
</gene>
<evidence type="ECO:0000256" key="3">
    <source>
        <dbReference type="ARBA" id="ARBA00022448"/>
    </source>
</evidence>
<keyword evidence="4" id="KW-1003">Cell membrane</keyword>
<dbReference type="PANTHER" id="PTHR30588">
    <property type="entry name" value="BRANCHED-CHAIN AMINO ACID TRANSPORT SYSTEM 2 CARRIER PROTEIN"/>
    <property type="match status" value="1"/>
</dbReference>
<feature type="transmembrane region" description="Helical" evidence="9">
    <location>
        <begin position="232"/>
        <end position="254"/>
    </location>
</feature>
<dbReference type="GO" id="GO:0005886">
    <property type="term" value="C:plasma membrane"/>
    <property type="evidence" value="ECO:0007669"/>
    <property type="project" value="UniProtKB-SubCell"/>
</dbReference>
<dbReference type="GO" id="GO:0015820">
    <property type="term" value="P:L-leucine transport"/>
    <property type="evidence" value="ECO:0007669"/>
    <property type="project" value="TreeGrafter"/>
</dbReference>
<dbReference type="NCBIfam" id="TIGR00796">
    <property type="entry name" value="livcs"/>
    <property type="match status" value="1"/>
</dbReference>
<organism evidence="10 11">
    <name type="scientific">Sporosarcina thermotolerans</name>
    <dbReference type="NCBI Taxonomy" id="633404"/>
    <lineage>
        <taxon>Bacteria</taxon>
        <taxon>Bacillati</taxon>
        <taxon>Bacillota</taxon>
        <taxon>Bacilli</taxon>
        <taxon>Bacillales</taxon>
        <taxon>Caryophanaceae</taxon>
        <taxon>Sporosarcina</taxon>
    </lineage>
</organism>
<accession>A0AAW9ADB9</accession>
<dbReference type="Pfam" id="PF05525">
    <property type="entry name" value="Branch_AA_trans"/>
    <property type="match status" value="1"/>
</dbReference>
<comment type="similarity">
    <text evidence="2 9">Belongs to the branched chain amino acid transporter family.</text>
</comment>
<feature type="transmembrane region" description="Helical" evidence="9">
    <location>
        <begin position="153"/>
        <end position="171"/>
    </location>
</feature>
<feature type="transmembrane region" description="Helical" evidence="9">
    <location>
        <begin position="81"/>
        <end position="100"/>
    </location>
</feature>
<feature type="transmembrane region" description="Helical" evidence="9">
    <location>
        <begin position="316"/>
        <end position="337"/>
    </location>
</feature>
<dbReference type="GO" id="GO:0015190">
    <property type="term" value="F:L-leucine transmembrane transporter activity"/>
    <property type="evidence" value="ECO:0007669"/>
    <property type="project" value="TreeGrafter"/>
</dbReference>
<keyword evidence="11" id="KW-1185">Reference proteome</keyword>
<proteinExistence type="inferred from homology"/>
<feature type="transmembrane region" description="Helical" evidence="9">
    <location>
        <begin position="120"/>
        <end position="141"/>
    </location>
</feature>
<dbReference type="GO" id="GO:0015188">
    <property type="term" value="F:L-isoleucine transmembrane transporter activity"/>
    <property type="evidence" value="ECO:0007669"/>
    <property type="project" value="TreeGrafter"/>
</dbReference>
<dbReference type="GO" id="GO:0005304">
    <property type="term" value="F:L-valine transmembrane transporter activity"/>
    <property type="evidence" value="ECO:0007669"/>
    <property type="project" value="TreeGrafter"/>
</dbReference>
<feature type="transmembrane region" description="Helical" evidence="9">
    <location>
        <begin position="7"/>
        <end position="29"/>
    </location>
</feature>
<feature type="transmembrane region" description="Helical" evidence="9">
    <location>
        <begin position="41"/>
        <end position="61"/>
    </location>
</feature>
<evidence type="ECO:0000256" key="9">
    <source>
        <dbReference type="RuleBase" id="RU362122"/>
    </source>
</evidence>
<comment type="subcellular location">
    <subcellularLocation>
        <location evidence="1 9">Cell membrane</location>
        <topology evidence="1 9">Multi-pass membrane protein</topology>
    </subcellularLocation>
</comment>
<feature type="transmembrane region" description="Helical" evidence="9">
    <location>
        <begin position="426"/>
        <end position="447"/>
    </location>
</feature>
<protein>
    <recommendedName>
        <fullName evidence="9">Branched-chain amino acid transport system carrier protein</fullName>
    </recommendedName>
</protein>
<evidence type="ECO:0000256" key="8">
    <source>
        <dbReference type="ARBA" id="ARBA00023136"/>
    </source>
</evidence>
<feature type="transmembrane region" description="Helical" evidence="9">
    <location>
        <begin position="373"/>
        <end position="391"/>
    </location>
</feature>
<dbReference type="RefSeq" id="WP_317940672.1">
    <property type="nucleotide sequence ID" value="NZ_JAUBDJ010000004.1"/>
</dbReference>
<dbReference type="InterPro" id="IPR004685">
    <property type="entry name" value="Brnchd-chn_aa_trnsp_Livcs"/>
</dbReference>
<sequence>MQKKLSFSSYLAIGVMLFALFFGAGNLIFPAQLGQYSGENLWPATVGFLITGAGLPLLGILAMGFSGSRNLQELASRVHPIYGLIFTSLLYLTIGPFFAAPRTGAVAFEIGIASSIPEGYTKIALFIFTLLFFGITLWLSLNPAKIVDRVGKLMSPIIIVLLLVLLIVAFLNPMGEFQSPVDAYAKGAFVKGLTEGYNTMDALASLVFGIIVINVLRSYGLKNKMQIFSATVKTGVVASGILALIYVGIAYLGATTTERLGLFETGGPVLSETASYYFGTIGTVMLAIVIILACLTTSIGLMTACGEYFNTIIPKVGYKTFVTGFTIFCFVVSNFGLANIITYSIPVLMLLYPLAVVLMLLTFTSPLFGHARIVYVGATATALLISLFDGIKTLYSTLGYEKTEWPSWLTSIDSFYNTILPFYSDGLGWILPVLIVMIFTALIALIMKPAPAHR</sequence>
<evidence type="ECO:0000256" key="1">
    <source>
        <dbReference type="ARBA" id="ARBA00004651"/>
    </source>
</evidence>
<evidence type="ECO:0000256" key="5">
    <source>
        <dbReference type="ARBA" id="ARBA00022692"/>
    </source>
</evidence>
<evidence type="ECO:0000256" key="2">
    <source>
        <dbReference type="ARBA" id="ARBA00008540"/>
    </source>
</evidence>
<comment type="caution">
    <text evidence="10">The sequence shown here is derived from an EMBL/GenBank/DDBJ whole genome shotgun (WGS) entry which is preliminary data.</text>
</comment>
<dbReference type="PANTHER" id="PTHR30588:SF0">
    <property type="entry name" value="BRANCHED-CHAIN AMINO ACID PERMEASE BRNQ"/>
    <property type="match status" value="1"/>
</dbReference>
<keyword evidence="3 9" id="KW-0813">Transport</keyword>
<feature type="transmembrane region" description="Helical" evidence="9">
    <location>
        <begin position="274"/>
        <end position="295"/>
    </location>
</feature>
<dbReference type="Proteomes" id="UP001271648">
    <property type="component" value="Unassembled WGS sequence"/>
</dbReference>
<feature type="transmembrane region" description="Helical" evidence="9">
    <location>
        <begin position="343"/>
        <end position="361"/>
    </location>
</feature>
<evidence type="ECO:0000256" key="6">
    <source>
        <dbReference type="ARBA" id="ARBA00022970"/>
    </source>
</evidence>
<comment type="function">
    <text evidence="9">Component of the transport system for branched-chain amino acids.</text>
</comment>
<keyword evidence="7 9" id="KW-1133">Transmembrane helix</keyword>
<keyword evidence="5 9" id="KW-0812">Transmembrane</keyword>
<evidence type="ECO:0000313" key="11">
    <source>
        <dbReference type="Proteomes" id="UP001271648"/>
    </source>
</evidence>
<name>A0AAW9ADB9_9BACL</name>
<keyword evidence="6 9" id="KW-0029">Amino-acid transport</keyword>
<evidence type="ECO:0000313" key="10">
    <source>
        <dbReference type="EMBL" id="MDW0117123.1"/>
    </source>
</evidence>